<dbReference type="SUPFAM" id="SSF53335">
    <property type="entry name" value="S-adenosyl-L-methionine-dependent methyltransferases"/>
    <property type="match status" value="1"/>
</dbReference>
<evidence type="ECO:0000256" key="3">
    <source>
        <dbReference type="ARBA" id="ARBA00011890"/>
    </source>
</evidence>
<proteinExistence type="inferred from homology"/>
<dbReference type="InterPro" id="IPR029063">
    <property type="entry name" value="SAM-dependent_MTases_sf"/>
</dbReference>
<dbReference type="CDD" id="cd02440">
    <property type="entry name" value="AdoMet_MTases"/>
    <property type="match status" value="1"/>
</dbReference>
<evidence type="ECO:0000256" key="7">
    <source>
        <dbReference type="ARBA" id="ARBA00022679"/>
    </source>
</evidence>
<evidence type="ECO:0000256" key="9">
    <source>
        <dbReference type="ARBA" id="ARBA00030757"/>
    </source>
</evidence>
<organism evidence="13 14">
    <name type="scientific">Nocardiopsis sediminis</name>
    <dbReference type="NCBI Taxonomy" id="1778267"/>
    <lineage>
        <taxon>Bacteria</taxon>
        <taxon>Bacillati</taxon>
        <taxon>Actinomycetota</taxon>
        <taxon>Actinomycetes</taxon>
        <taxon>Streptosporangiales</taxon>
        <taxon>Nocardiopsidaceae</taxon>
        <taxon>Nocardiopsis</taxon>
    </lineage>
</organism>
<keyword evidence="14" id="KW-1185">Reference proteome</keyword>
<evidence type="ECO:0000256" key="11">
    <source>
        <dbReference type="ARBA" id="ARBA00031350"/>
    </source>
</evidence>
<comment type="subcellular location">
    <subcellularLocation>
        <location evidence="1">Cytoplasm</location>
    </subcellularLocation>
</comment>
<sequence>MDETTDWTERQARLAASLGTSEQVARAFATVPRHRFIPSRVWTGLVGPPLDRDADPDAWADLVFADDAVTTQVNDGEDGRANFPTSSSSQPSVMAAMIEAAGVEAGMRVLEIGAGTGYNAAILKELAGVGGRVATVEVDPAVAAGARLSLKNAGYDVAVVDGDGADGHAAAAPFDITLATCAVVRFPASWIAQTRPGGRVVAPWKASAALPGGLLARLVVDDDGSAGGRFAGGASFMMMRSQRWSGPMHGRDDEPEETRTAAGDPSAIVADEASGPVLAMTVPAWRFAPRRWPDGSEGVWVSATDRPAWARLYADGRVEQGGQRRLWDELESAHRAWVGHGRPAFTDYGLTVAPDGTHRVWLHDPAGPTWVQPRGDA</sequence>
<dbReference type="Pfam" id="PF01135">
    <property type="entry name" value="PCMT"/>
    <property type="match status" value="1"/>
</dbReference>
<evidence type="ECO:0000256" key="2">
    <source>
        <dbReference type="ARBA" id="ARBA00005369"/>
    </source>
</evidence>
<reference evidence="14" key="1">
    <citation type="journal article" date="2019" name="Int. J. Syst. Evol. Microbiol.">
        <title>The Global Catalogue of Microorganisms (GCM) 10K type strain sequencing project: providing services to taxonomists for standard genome sequencing and annotation.</title>
        <authorList>
            <consortium name="The Broad Institute Genomics Platform"/>
            <consortium name="The Broad Institute Genome Sequencing Center for Infectious Disease"/>
            <person name="Wu L."/>
            <person name="Ma J."/>
        </authorList>
    </citation>
    <scope>NUCLEOTIDE SEQUENCE [LARGE SCALE GENOMIC DNA]</scope>
    <source>
        <strain evidence="14">TBRC 1826</strain>
    </source>
</reference>
<keyword evidence="8" id="KW-0949">S-adenosyl-L-methionine</keyword>
<evidence type="ECO:0000313" key="13">
    <source>
        <dbReference type="EMBL" id="MFC3999775.1"/>
    </source>
</evidence>
<keyword evidence="5" id="KW-0963">Cytoplasm</keyword>
<name>A0ABV8FUC9_9ACTN</name>
<dbReference type="EMBL" id="JBHSBH010000020">
    <property type="protein sequence ID" value="MFC3999775.1"/>
    <property type="molecule type" value="Genomic_DNA"/>
</dbReference>
<gene>
    <name evidence="13" type="ORF">ACFOVU_27930</name>
</gene>
<dbReference type="InterPro" id="IPR000682">
    <property type="entry name" value="PCMT"/>
</dbReference>
<evidence type="ECO:0000256" key="10">
    <source>
        <dbReference type="ARBA" id="ARBA00031323"/>
    </source>
</evidence>
<dbReference type="RefSeq" id="WP_378538393.1">
    <property type="nucleotide sequence ID" value="NZ_JBHSBH010000020.1"/>
</dbReference>
<evidence type="ECO:0000256" key="5">
    <source>
        <dbReference type="ARBA" id="ARBA00022490"/>
    </source>
</evidence>
<comment type="similarity">
    <text evidence="2">Belongs to the methyltransferase superfamily. L-isoaspartyl/D-aspartyl protein methyltransferase family.</text>
</comment>
<evidence type="ECO:0000256" key="4">
    <source>
        <dbReference type="ARBA" id="ARBA00013346"/>
    </source>
</evidence>
<dbReference type="Proteomes" id="UP001595847">
    <property type="component" value="Unassembled WGS sequence"/>
</dbReference>
<accession>A0ABV8FUC9</accession>
<protein>
    <recommendedName>
        <fullName evidence="4">Protein-L-isoaspartate O-methyltransferase</fullName>
        <ecNumber evidence="3">2.1.1.77</ecNumber>
    </recommendedName>
    <alternativeName>
        <fullName evidence="11">L-isoaspartyl protein carboxyl methyltransferase</fullName>
    </alternativeName>
    <alternativeName>
        <fullName evidence="9">Protein L-isoaspartyl methyltransferase</fullName>
    </alternativeName>
    <alternativeName>
        <fullName evidence="10">Protein-beta-aspartate methyltransferase</fullName>
    </alternativeName>
</protein>
<dbReference type="GO" id="GO:0008168">
    <property type="term" value="F:methyltransferase activity"/>
    <property type="evidence" value="ECO:0007669"/>
    <property type="project" value="UniProtKB-KW"/>
</dbReference>
<dbReference type="PANTHER" id="PTHR11579:SF0">
    <property type="entry name" value="PROTEIN-L-ISOASPARTATE(D-ASPARTATE) O-METHYLTRANSFERASE"/>
    <property type="match status" value="1"/>
</dbReference>
<evidence type="ECO:0000313" key="14">
    <source>
        <dbReference type="Proteomes" id="UP001595847"/>
    </source>
</evidence>
<evidence type="ECO:0000256" key="1">
    <source>
        <dbReference type="ARBA" id="ARBA00004496"/>
    </source>
</evidence>
<dbReference type="EC" id="2.1.1.77" evidence="3"/>
<feature type="region of interest" description="Disordered" evidence="12">
    <location>
        <begin position="244"/>
        <end position="263"/>
    </location>
</feature>
<dbReference type="Gene3D" id="3.40.50.150">
    <property type="entry name" value="Vaccinia Virus protein VP39"/>
    <property type="match status" value="1"/>
</dbReference>
<dbReference type="PANTHER" id="PTHR11579">
    <property type="entry name" value="PROTEIN-L-ISOASPARTATE O-METHYLTRANSFERASE"/>
    <property type="match status" value="1"/>
</dbReference>
<keyword evidence="7" id="KW-0808">Transferase</keyword>
<evidence type="ECO:0000256" key="12">
    <source>
        <dbReference type="SAM" id="MobiDB-lite"/>
    </source>
</evidence>
<evidence type="ECO:0000256" key="8">
    <source>
        <dbReference type="ARBA" id="ARBA00022691"/>
    </source>
</evidence>
<dbReference type="GO" id="GO:0032259">
    <property type="term" value="P:methylation"/>
    <property type="evidence" value="ECO:0007669"/>
    <property type="project" value="UniProtKB-KW"/>
</dbReference>
<comment type="caution">
    <text evidence="13">The sequence shown here is derived from an EMBL/GenBank/DDBJ whole genome shotgun (WGS) entry which is preliminary data.</text>
</comment>
<evidence type="ECO:0000256" key="6">
    <source>
        <dbReference type="ARBA" id="ARBA00022603"/>
    </source>
</evidence>
<keyword evidence="6 13" id="KW-0489">Methyltransferase</keyword>